<dbReference type="Pfam" id="PF00005">
    <property type="entry name" value="ABC_tran"/>
    <property type="match status" value="2"/>
</dbReference>
<dbReference type="GO" id="GO:0042626">
    <property type="term" value="F:ATPase-coupled transmembrane transporter activity"/>
    <property type="evidence" value="ECO:0007669"/>
    <property type="project" value="TreeGrafter"/>
</dbReference>
<dbReference type="SUPFAM" id="SSF52540">
    <property type="entry name" value="P-loop containing nucleoside triphosphate hydrolases"/>
    <property type="match status" value="2"/>
</dbReference>
<feature type="domain" description="ABC transporter" evidence="5">
    <location>
        <begin position="2"/>
        <end position="242"/>
    </location>
</feature>
<reference evidence="6 7" key="1">
    <citation type="submission" date="2019-07" db="EMBL/GenBank/DDBJ databases">
        <authorList>
            <person name="Zhou L.-Y."/>
        </authorList>
    </citation>
    <scope>NUCLEOTIDE SEQUENCE [LARGE SCALE GENOMIC DNA]</scope>
    <source>
        <strain evidence="6 7">YIM 101269</strain>
    </source>
</reference>
<evidence type="ECO:0000256" key="2">
    <source>
        <dbReference type="ARBA" id="ARBA00022448"/>
    </source>
</evidence>
<evidence type="ECO:0000256" key="4">
    <source>
        <dbReference type="ARBA" id="ARBA00022840"/>
    </source>
</evidence>
<comment type="similarity">
    <text evidence="1">Belongs to the ABC transporter superfamily.</text>
</comment>
<keyword evidence="7" id="KW-1185">Reference proteome</keyword>
<accession>A0A553K2W6</accession>
<dbReference type="InterPro" id="IPR027417">
    <property type="entry name" value="P-loop_NTPase"/>
</dbReference>
<dbReference type="PANTHER" id="PTHR43553:SF24">
    <property type="entry name" value="ENERGY-COUPLING FACTOR TRANSPORTER ATP-BINDING PROTEIN ECFA1"/>
    <property type="match status" value="1"/>
</dbReference>
<dbReference type="SMART" id="SM00382">
    <property type="entry name" value="AAA"/>
    <property type="match status" value="2"/>
</dbReference>
<evidence type="ECO:0000313" key="7">
    <source>
        <dbReference type="Proteomes" id="UP000317638"/>
    </source>
</evidence>
<keyword evidence="4 6" id="KW-0067">ATP-binding</keyword>
<dbReference type="InterPro" id="IPR015856">
    <property type="entry name" value="ABC_transpr_CbiO/EcfA_su"/>
</dbReference>
<dbReference type="CDD" id="cd03225">
    <property type="entry name" value="ABC_cobalt_CbiO_domain1"/>
    <property type="match status" value="1"/>
</dbReference>
<comment type="caution">
    <text evidence="6">The sequence shown here is derived from an EMBL/GenBank/DDBJ whole genome shotgun (WGS) entry which is preliminary data.</text>
</comment>
<dbReference type="PROSITE" id="PS00211">
    <property type="entry name" value="ABC_TRANSPORTER_1"/>
    <property type="match status" value="1"/>
</dbReference>
<dbReference type="AlphaFoldDB" id="A0A553K2W6"/>
<protein>
    <submittedName>
        <fullName evidence="6">Energy-coupling factor ABC transporter ATP-binding protein</fullName>
    </submittedName>
</protein>
<keyword evidence="3" id="KW-0547">Nucleotide-binding</keyword>
<proteinExistence type="inferred from homology"/>
<evidence type="ECO:0000313" key="6">
    <source>
        <dbReference type="EMBL" id="TRY19034.1"/>
    </source>
</evidence>
<evidence type="ECO:0000256" key="1">
    <source>
        <dbReference type="ARBA" id="ARBA00005417"/>
    </source>
</evidence>
<dbReference type="InterPro" id="IPR003593">
    <property type="entry name" value="AAA+_ATPase"/>
</dbReference>
<dbReference type="PANTHER" id="PTHR43553">
    <property type="entry name" value="HEAVY METAL TRANSPORTER"/>
    <property type="match status" value="1"/>
</dbReference>
<sequence length="522" mass="55405">MIRLEQVSFRYANSDALRLRDVNLEIPEGELALVIGPTGSGKSTLLGCINNLVPQFTGGVRSGRVLLDGIDTTSLLPRELATTVGYVGQDPLAGFVTDVVEEELAYSMEQLGFSPSEMRRRVEETLDLLGIADLRGRPLRNLSGGQQQRVAIGSVLASSPRILVLDEPSSALDPVAAEDVLALVSRLVRDLGTTVVIAEHRMERVIEFADSVLRVDAGGSVTHGPTREVLAGSPIRPPLVELGVRQRWDPLPLTIREGRRHAAEARRGWVEQPPTLPAPPGAGPVTLAAERIVVRYPQVVAVAGVDVTLRRGEVTALMGRNGSGKSTLLWALHGAGRRDAGTVRGAEAGQVALVPQTASDLLYLASVAAECANADAEAELAPGSTLEVLQQLVPGIDPQSHPRDLSEGQKLAVVLAAELSRRPGVILLDEPTRGLDYSAKQALNGILTQLAEQGHSIVVATHDVELVATTCHRVVVMAEGEVVSDGPTRDVLPGSALLATQVAKVTNPVPLLTVEEFLDALH</sequence>
<keyword evidence="2" id="KW-0813">Transport</keyword>
<dbReference type="InterPro" id="IPR050095">
    <property type="entry name" value="ECF_ABC_transporter_ATP-bd"/>
</dbReference>
<name>A0A553K2W6_9ACTN</name>
<gene>
    <name evidence="6" type="ORF">FOJ82_08015</name>
</gene>
<feature type="domain" description="ABC transporter" evidence="5">
    <location>
        <begin position="287"/>
        <end position="504"/>
    </location>
</feature>
<dbReference type="RefSeq" id="WP_143937926.1">
    <property type="nucleotide sequence ID" value="NZ_VKKG01000002.1"/>
</dbReference>
<evidence type="ECO:0000259" key="5">
    <source>
        <dbReference type="PROSITE" id="PS50893"/>
    </source>
</evidence>
<dbReference type="InterPro" id="IPR017871">
    <property type="entry name" value="ABC_transporter-like_CS"/>
</dbReference>
<dbReference type="OrthoDB" id="7757085at2"/>
<dbReference type="GO" id="GO:0043190">
    <property type="term" value="C:ATP-binding cassette (ABC) transporter complex"/>
    <property type="evidence" value="ECO:0007669"/>
    <property type="project" value="TreeGrafter"/>
</dbReference>
<dbReference type="GO" id="GO:0016887">
    <property type="term" value="F:ATP hydrolysis activity"/>
    <property type="evidence" value="ECO:0007669"/>
    <property type="project" value="InterPro"/>
</dbReference>
<organism evidence="6 7">
    <name type="scientific">Tessaracoccus rhinocerotis</name>
    <dbReference type="NCBI Taxonomy" id="1689449"/>
    <lineage>
        <taxon>Bacteria</taxon>
        <taxon>Bacillati</taxon>
        <taxon>Actinomycetota</taxon>
        <taxon>Actinomycetes</taxon>
        <taxon>Propionibacteriales</taxon>
        <taxon>Propionibacteriaceae</taxon>
        <taxon>Tessaracoccus</taxon>
    </lineage>
</organism>
<dbReference type="InterPro" id="IPR003439">
    <property type="entry name" value="ABC_transporter-like_ATP-bd"/>
</dbReference>
<evidence type="ECO:0000256" key="3">
    <source>
        <dbReference type="ARBA" id="ARBA00022741"/>
    </source>
</evidence>
<dbReference type="Gene3D" id="3.40.50.300">
    <property type="entry name" value="P-loop containing nucleotide triphosphate hydrolases"/>
    <property type="match status" value="2"/>
</dbReference>
<dbReference type="Proteomes" id="UP000317638">
    <property type="component" value="Unassembled WGS sequence"/>
</dbReference>
<dbReference type="PROSITE" id="PS50893">
    <property type="entry name" value="ABC_TRANSPORTER_2"/>
    <property type="match status" value="2"/>
</dbReference>
<dbReference type="GO" id="GO:0005524">
    <property type="term" value="F:ATP binding"/>
    <property type="evidence" value="ECO:0007669"/>
    <property type="project" value="UniProtKB-KW"/>
</dbReference>
<dbReference type="EMBL" id="VKKG01000002">
    <property type="protein sequence ID" value="TRY19034.1"/>
    <property type="molecule type" value="Genomic_DNA"/>
</dbReference>